<dbReference type="Proteomes" id="UP000030763">
    <property type="component" value="Unassembled WGS sequence"/>
</dbReference>
<organism evidence="1 2">
    <name type="scientific">Eimeria maxima</name>
    <name type="common">Coccidian parasite</name>
    <dbReference type="NCBI Taxonomy" id="5804"/>
    <lineage>
        <taxon>Eukaryota</taxon>
        <taxon>Sar</taxon>
        <taxon>Alveolata</taxon>
        <taxon>Apicomplexa</taxon>
        <taxon>Conoidasida</taxon>
        <taxon>Coccidia</taxon>
        <taxon>Eucoccidiorida</taxon>
        <taxon>Eimeriorina</taxon>
        <taxon>Eimeriidae</taxon>
        <taxon>Eimeria</taxon>
    </lineage>
</organism>
<protein>
    <submittedName>
        <fullName evidence="1">Uncharacterized protein</fullName>
    </submittedName>
</protein>
<reference evidence="1" key="1">
    <citation type="submission" date="2013-10" db="EMBL/GenBank/DDBJ databases">
        <title>Genomic analysis of the causative agents of coccidiosis in chickens.</title>
        <authorList>
            <person name="Reid A.J."/>
            <person name="Blake D."/>
            <person name="Billington K."/>
            <person name="Browne H."/>
            <person name="Dunn M."/>
            <person name="Hung S."/>
            <person name="Kawahara F."/>
            <person name="Miranda-Saavedra D."/>
            <person name="Mourier T."/>
            <person name="Nagra H."/>
            <person name="Otto T.D."/>
            <person name="Rawlings N."/>
            <person name="Sanchez A."/>
            <person name="Sanders M."/>
            <person name="Subramaniam C."/>
            <person name="Tay Y."/>
            <person name="Dear P."/>
            <person name="Doerig C."/>
            <person name="Gruber A."/>
            <person name="Parkinson J."/>
            <person name="Shirley M."/>
            <person name="Wan K.L."/>
            <person name="Berriman M."/>
            <person name="Tomley F."/>
            <person name="Pain A."/>
        </authorList>
    </citation>
    <scope>NUCLEOTIDE SEQUENCE [LARGE SCALE GENOMIC DNA]</scope>
    <source>
        <strain evidence="1">Weybridge</strain>
    </source>
</reference>
<proteinExistence type="predicted"/>
<dbReference type="EMBL" id="HG721391">
    <property type="protein sequence ID" value="CDJ60150.1"/>
    <property type="molecule type" value="Genomic_DNA"/>
</dbReference>
<dbReference type="AlphaFoldDB" id="U6MER3"/>
<evidence type="ECO:0000313" key="1">
    <source>
        <dbReference type="EMBL" id="CDJ60150.1"/>
    </source>
</evidence>
<keyword evidence="2" id="KW-1185">Reference proteome</keyword>
<name>U6MER3_EIMMA</name>
<dbReference type="OMA" id="QYQTVIV"/>
<dbReference type="VEuPathDB" id="ToxoDB:EMWEY_00060090"/>
<dbReference type="RefSeq" id="XP_013336795.1">
    <property type="nucleotide sequence ID" value="XM_013481341.1"/>
</dbReference>
<dbReference type="GeneID" id="25339995"/>
<sequence>MGTFSLLSSCMHSHNAVGIRLGSRLINPSNNYTKRFFSTEGGRLLNPNPRPTQYQTVIVNEAVNPPPGREVSLTPFLVGAGVFMVIFPCIQTTMELRNYYKKTEHLYRDGWNRHHYDDMKNEYLS</sequence>
<reference evidence="1" key="2">
    <citation type="submission" date="2013-10" db="EMBL/GenBank/DDBJ databases">
        <authorList>
            <person name="Aslett M."/>
        </authorList>
    </citation>
    <scope>NUCLEOTIDE SEQUENCE [LARGE SCALE GENOMIC DNA]</scope>
    <source>
        <strain evidence="1">Weybridge</strain>
    </source>
</reference>
<gene>
    <name evidence="1" type="ORF">EMWEY_00060090</name>
</gene>
<dbReference type="OrthoDB" id="347243at2759"/>
<evidence type="ECO:0000313" key="2">
    <source>
        <dbReference type="Proteomes" id="UP000030763"/>
    </source>
</evidence>
<accession>U6MER3</accession>